<feature type="domain" description="NADH:quinone oxidoreductase/Mrp antiporter transmembrane" evidence="3">
    <location>
        <begin position="1"/>
        <end position="95"/>
    </location>
</feature>
<evidence type="ECO:0000256" key="2">
    <source>
        <dbReference type="ARBA" id="ARBA00023027"/>
    </source>
</evidence>
<evidence type="ECO:0000259" key="3">
    <source>
        <dbReference type="Pfam" id="PF00361"/>
    </source>
</evidence>
<keyword evidence="5" id="KW-1185">Reference proteome</keyword>
<dbReference type="InterPro" id="IPR003918">
    <property type="entry name" value="NADH_UbQ_OxRdtase"/>
</dbReference>
<name>A0A9Q1QCF8_9CARY</name>
<gene>
    <name evidence="4" type="ORF">Cgig2_003172</name>
</gene>
<comment type="caution">
    <text evidence="4">The sequence shown here is derived from an EMBL/GenBank/DDBJ whole genome shotgun (WGS) entry which is preliminary data.</text>
</comment>
<proteinExistence type="predicted"/>
<dbReference type="InterPro" id="IPR001750">
    <property type="entry name" value="ND/Mrp_TM"/>
</dbReference>
<sequence>MGFMGIGISSRTDTELIGAILQIISHGFIGAGTSYKRICPVYLDEMHGIAIPMPKRFTLFSSFSPASLALPGMSGFIAELIVFCGIIASQKYLLLPKIIRCYPYNVDHIPSMRLKPLIITMPIHLTLTAFKLDIVMSSPQLSIDSMNIYCRPSSVII</sequence>
<evidence type="ECO:0000313" key="5">
    <source>
        <dbReference type="Proteomes" id="UP001153076"/>
    </source>
</evidence>
<reference evidence="4" key="1">
    <citation type="submission" date="2022-04" db="EMBL/GenBank/DDBJ databases">
        <title>Carnegiea gigantea Genome sequencing and assembly v2.</title>
        <authorList>
            <person name="Copetti D."/>
            <person name="Sanderson M.J."/>
            <person name="Burquez A."/>
            <person name="Wojciechowski M.F."/>
        </authorList>
    </citation>
    <scope>NUCLEOTIDE SEQUENCE</scope>
    <source>
        <strain evidence="4">SGP5-SGP5p</strain>
        <tissue evidence="4">Aerial part</tissue>
    </source>
</reference>
<dbReference type="GO" id="GO:0042773">
    <property type="term" value="P:ATP synthesis coupled electron transport"/>
    <property type="evidence" value="ECO:0007669"/>
    <property type="project" value="InterPro"/>
</dbReference>
<protein>
    <recommendedName>
        <fullName evidence="3">NADH:quinone oxidoreductase/Mrp antiporter transmembrane domain-containing protein</fullName>
    </recommendedName>
</protein>
<dbReference type="GO" id="GO:0008137">
    <property type="term" value="F:NADH dehydrogenase (ubiquinone) activity"/>
    <property type="evidence" value="ECO:0007669"/>
    <property type="project" value="InterPro"/>
</dbReference>
<dbReference type="GO" id="GO:0003954">
    <property type="term" value="F:NADH dehydrogenase activity"/>
    <property type="evidence" value="ECO:0007669"/>
    <property type="project" value="TreeGrafter"/>
</dbReference>
<keyword evidence="1" id="KW-1278">Translocase</keyword>
<dbReference type="AlphaFoldDB" id="A0A9Q1QCF8"/>
<dbReference type="GO" id="GO:0048039">
    <property type="term" value="F:ubiquinone binding"/>
    <property type="evidence" value="ECO:0007669"/>
    <property type="project" value="TreeGrafter"/>
</dbReference>
<organism evidence="4 5">
    <name type="scientific">Carnegiea gigantea</name>
    <dbReference type="NCBI Taxonomy" id="171969"/>
    <lineage>
        <taxon>Eukaryota</taxon>
        <taxon>Viridiplantae</taxon>
        <taxon>Streptophyta</taxon>
        <taxon>Embryophyta</taxon>
        <taxon>Tracheophyta</taxon>
        <taxon>Spermatophyta</taxon>
        <taxon>Magnoliopsida</taxon>
        <taxon>eudicotyledons</taxon>
        <taxon>Gunneridae</taxon>
        <taxon>Pentapetalae</taxon>
        <taxon>Caryophyllales</taxon>
        <taxon>Cactineae</taxon>
        <taxon>Cactaceae</taxon>
        <taxon>Cactoideae</taxon>
        <taxon>Echinocereeae</taxon>
        <taxon>Carnegiea</taxon>
    </lineage>
</organism>
<dbReference type="Pfam" id="PF00361">
    <property type="entry name" value="Proton_antipo_M"/>
    <property type="match status" value="1"/>
</dbReference>
<dbReference type="GO" id="GO:0009507">
    <property type="term" value="C:chloroplast"/>
    <property type="evidence" value="ECO:0007669"/>
    <property type="project" value="TreeGrafter"/>
</dbReference>
<dbReference type="OrthoDB" id="1710630at2759"/>
<accession>A0A9Q1QCF8</accession>
<dbReference type="EMBL" id="JAKOGI010000390">
    <property type="protein sequence ID" value="KAJ8435750.1"/>
    <property type="molecule type" value="Genomic_DNA"/>
</dbReference>
<keyword evidence="2" id="KW-0520">NAD</keyword>
<evidence type="ECO:0000313" key="4">
    <source>
        <dbReference type="EMBL" id="KAJ8435750.1"/>
    </source>
</evidence>
<dbReference type="PANTHER" id="PTHR43507:SF21">
    <property type="entry name" value="NAD(P)H-QUINONE OXIDOREDUCTASE CHAIN 4, CHLOROPLASTIC"/>
    <property type="match status" value="1"/>
</dbReference>
<dbReference type="Proteomes" id="UP001153076">
    <property type="component" value="Unassembled WGS sequence"/>
</dbReference>
<evidence type="ECO:0000256" key="1">
    <source>
        <dbReference type="ARBA" id="ARBA00022967"/>
    </source>
</evidence>
<dbReference type="PANTHER" id="PTHR43507">
    <property type="entry name" value="NADH-UBIQUINONE OXIDOREDUCTASE CHAIN 4"/>
    <property type="match status" value="1"/>
</dbReference>
<dbReference type="GO" id="GO:0015990">
    <property type="term" value="P:electron transport coupled proton transport"/>
    <property type="evidence" value="ECO:0007669"/>
    <property type="project" value="TreeGrafter"/>
</dbReference>